<dbReference type="Pfam" id="PF20612">
    <property type="entry name" value="SHOCT_2"/>
    <property type="match status" value="1"/>
</dbReference>
<dbReference type="InterPro" id="IPR046749">
    <property type="entry name" value="SHOCT_2"/>
</dbReference>
<proteinExistence type="predicted"/>
<reference evidence="2" key="1">
    <citation type="submission" date="2019-11" db="EMBL/GenBank/DDBJ databases">
        <authorList>
            <person name="Feng L."/>
        </authorList>
    </citation>
    <scope>NUCLEOTIDE SEQUENCE</scope>
    <source>
        <strain evidence="2">CButyricumLFYP62</strain>
    </source>
</reference>
<accession>A0A6N3A7L1</accession>
<organism evidence="2">
    <name type="scientific">Clostridium butyricum</name>
    <dbReference type="NCBI Taxonomy" id="1492"/>
    <lineage>
        <taxon>Bacteria</taxon>
        <taxon>Bacillati</taxon>
        <taxon>Bacillota</taxon>
        <taxon>Clostridia</taxon>
        <taxon>Eubacteriales</taxon>
        <taxon>Clostridiaceae</taxon>
        <taxon>Clostridium</taxon>
    </lineage>
</organism>
<evidence type="ECO:0000259" key="1">
    <source>
        <dbReference type="Pfam" id="PF20612"/>
    </source>
</evidence>
<gene>
    <name evidence="2" type="ORF">CBLFYP62_00878</name>
</gene>
<dbReference type="EMBL" id="CACRTU010000009">
    <property type="protein sequence ID" value="VYT84392.1"/>
    <property type="molecule type" value="Genomic_DNA"/>
</dbReference>
<feature type="domain" description="SHOCT-like" evidence="1">
    <location>
        <begin position="2"/>
        <end position="43"/>
    </location>
</feature>
<protein>
    <recommendedName>
        <fullName evidence="1">SHOCT-like domain-containing protein</fullName>
    </recommendedName>
</protein>
<sequence>MDNNMKYSIQLAMLNQLLGLKLITDKEYNTIKIELMKKYNIMIINA</sequence>
<dbReference type="AlphaFoldDB" id="A0A6N3A7L1"/>
<dbReference type="RefSeq" id="WP_021284199.1">
    <property type="nucleotide sequence ID" value="NZ_CACRTU010000009.1"/>
</dbReference>
<evidence type="ECO:0000313" key="2">
    <source>
        <dbReference type="EMBL" id="VYT84392.1"/>
    </source>
</evidence>
<name>A0A6N3A7L1_CLOBU</name>